<organism evidence="1">
    <name type="scientific">viral metagenome</name>
    <dbReference type="NCBI Taxonomy" id="1070528"/>
    <lineage>
        <taxon>unclassified sequences</taxon>
        <taxon>metagenomes</taxon>
        <taxon>organismal metagenomes</taxon>
    </lineage>
</organism>
<accession>A0A6C0AFS6</accession>
<sequence length="235" mass="26726">MDETLVDLFYFITVGVPPRNMSKNSKLATATNKTLKMLFNVNDNKPTLFSGDDFEKLLEHIKVLSELYQDVVIKYFSQSKLVIDLSDEAREMRKQLYEKGSVKGIRLLYPPNPSSGDLSIFSLNGSGQGGVVNIKDNKEAQIVLGGNSFKISDIVIGFFNNETYIFKITELEQVELDADNIPINWNMPLHTQLYRFFFPNEFDVAQVRATKNMIESEGLEYTVKYYVSKTLGFVA</sequence>
<dbReference type="AlphaFoldDB" id="A0A6C0AFS6"/>
<protein>
    <submittedName>
        <fullName evidence="1">Uncharacterized protein</fullName>
    </submittedName>
</protein>
<proteinExistence type="predicted"/>
<evidence type="ECO:0000313" key="1">
    <source>
        <dbReference type="EMBL" id="QHS78629.1"/>
    </source>
</evidence>
<name>A0A6C0AFS6_9ZZZZ</name>
<reference evidence="1" key="1">
    <citation type="journal article" date="2020" name="Nature">
        <title>Giant virus diversity and host interactions through global metagenomics.</title>
        <authorList>
            <person name="Schulz F."/>
            <person name="Roux S."/>
            <person name="Paez-Espino D."/>
            <person name="Jungbluth S."/>
            <person name="Walsh D.A."/>
            <person name="Denef V.J."/>
            <person name="McMahon K.D."/>
            <person name="Konstantinidis K.T."/>
            <person name="Eloe-Fadrosh E.A."/>
            <person name="Kyrpides N.C."/>
            <person name="Woyke T."/>
        </authorList>
    </citation>
    <scope>NUCLEOTIDE SEQUENCE</scope>
    <source>
        <strain evidence="1">GVMAG-S-1024976-23</strain>
    </source>
</reference>
<dbReference type="EMBL" id="MN740601">
    <property type="protein sequence ID" value="QHS78629.1"/>
    <property type="molecule type" value="Genomic_DNA"/>
</dbReference>